<dbReference type="Pfam" id="PF13855">
    <property type="entry name" value="LRR_8"/>
    <property type="match status" value="1"/>
</dbReference>
<dbReference type="OrthoDB" id="7451790at2759"/>
<keyword evidence="6" id="KW-0272">Extracellular matrix</keyword>
<dbReference type="PROSITE" id="PS51450">
    <property type="entry name" value="LRR"/>
    <property type="match status" value="1"/>
</dbReference>
<evidence type="ECO:0000256" key="7">
    <source>
        <dbReference type="ARBA" id="ARBA00022614"/>
    </source>
</evidence>
<proteinExistence type="inferred from homology"/>
<keyword evidence="11" id="KW-0339">Growth factor</keyword>
<comment type="similarity">
    <text evidence="3">Belongs to the small leucine-rich proteoglycan (SLRP) family. SLRP class III subfamily.</text>
</comment>
<dbReference type="Proteomes" id="UP000518266">
    <property type="component" value="Unassembled WGS sequence"/>
</dbReference>
<evidence type="ECO:0000256" key="13">
    <source>
        <dbReference type="ARBA" id="ARBA00023180"/>
    </source>
</evidence>
<dbReference type="PANTHER" id="PTHR46269">
    <property type="entry name" value="EPIPHYCAN-RELATED"/>
    <property type="match status" value="1"/>
</dbReference>
<dbReference type="Pfam" id="PF00560">
    <property type="entry name" value="LRR_1"/>
    <property type="match status" value="1"/>
</dbReference>
<evidence type="ECO:0000313" key="15">
    <source>
        <dbReference type="EMBL" id="KAF3856719.1"/>
    </source>
</evidence>
<dbReference type="GO" id="GO:0060348">
    <property type="term" value="P:bone development"/>
    <property type="evidence" value="ECO:0007669"/>
    <property type="project" value="TreeGrafter"/>
</dbReference>
<keyword evidence="12" id="KW-1015">Disulfide bond</keyword>
<keyword evidence="13" id="KW-0325">Glycoprotein</keyword>
<gene>
    <name evidence="15" type="ORF">F7725_017442</name>
</gene>
<evidence type="ECO:0000256" key="9">
    <source>
        <dbReference type="ARBA" id="ARBA00022737"/>
    </source>
</evidence>
<dbReference type="Gene3D" id="3.80.10.10">
    <property type="entry name" value="Ribonuclease Inhibitor"/>
    <property type="match status" value="2"/>
</dbReference>
<evidence type="ECO:0000256" key="4">
    <source>
        <dbReference type="ARBA" id="ARBA00018423"/>
    </source>
</evidence>
<dbReference type="InterPro" id="IPR001611">
    <property type="entry name" value="Leu-rich_rpt"/>
</dbReference>
<keyword evidence="16" id="KW-1185">Reference proteome</keyword>
<dbReference type="PANTHER" id="PTHR46269:SF1">
    <property type="entry name" value="MIMECAN"/>
    <property type="match status" value="1"/>
</dbReference>
<evidence type="ECO:0000256" key="11">
    <source>
        <dbReference type="ARBA" id="ARBA00023030"/>
    </source>
</evidence>
<comment type="subcellular location">
    <subcellularLocation>
        <location evidence="2">Secreted</location>
        <location evidence="2">Extracellular space</location>
        <location evidence="2">Extracellular matrix</location>
    </subcellularLocation>
</comment>
<evidence type="ECO:0000256" key="10">
    <source>
        <dbReference type="ARBA" id="ARBA00022974"/>
    </source>
</evidence>
<dbReference type="InterPro" id="IPR003591">
    <property type="entry name" value="Leu-rich_rpt_typical-subtyp"/>
</dbReference>
<keyword evidence="7" id="KW-0433">Leucine-rich repeat</keyword>
<dbReference type="AlphaFoldDB" id="A0A7J5Z6H7"/>
<keyword evidence="9" id="KW-0677">Repeat</keyword>
<evidence type="ECO:0000313" key="16">
    <source>
        <dbReference type="Proteomes" id="UP000518266"/>
    </source>
</evidence>
<keyword evidence="5" id="KW-0964">Secreted</keyword>
<dbReference type="GO" id="GO:0005615">
    <property type="term" value="C:extracellular space"/>
    <property type="evidence" value="ECO:0007669"/>
    <property type="project" value="TreeGrafter"/>
</dbReference>
<evidence type="ECO:0000256" key="8">
    <source>
        <dbReference type="ARBA" id="ARBA00022729"/>
    </source>
</evidence>
<evidence type="ECO:0000256" key="6">
    <source>
        <dbReference type="ARBA" id="ARBA00022530"/>
    </source>
</evidence>
<name>A0A7J5Z6H7_DISMA</name>
<dbReference type="SUPFAM" id="SSF52058">
    <property type="entry name" value="L domain-like"/>
    <property type="match status" value="1"/>
</dbReference>
<evidence type="ECO:0000256" key="3">
    <source>
        <dbReference type="ARBA" id="ARBA00006912"/>
    </source>
</evidence>
<evidence type="ECO:0000256" key="12">
    <source>
        <dbReference type="ARBA" id="ARBA00023157"/>
    </source>
</evidence>
<dbReference type="InterPro" id="IPR032675">
    <property type="entry name" value="LRR_dom_sf"/>
</dbReference>
<evidence type="ECO:0000256" key="5">
    <source>
        <dbReference type="ARBA" id="ARBA00022525"/>
    </source>
</evidence>
<evidence type="ECO:0000256" key="1">
    <source>
        <dbReference type="ARBA" id="ARBA00003759"/>
    </source>
</evidence>
<reference evidence="15 16" key="1">
    <citation type="submission" date="2020-03" db="EMBL/GenBank/DDBJ databases">
        <title>Dissostichus mawsoni Genome sequencing and assembly.</title>
        <authorList>
            <person name="Park H."/>
        </authorList>
    </citation>
    <scope>NUCLEOTIDE SEQUENCE [LARGE SCALE GENOMIC DNA]</scope>
    <source>
        <strain evidence="15">DM0001</strain>
        <tissue evidence="15">Muscle</tissue>
    </source>
</reference>
<dbReference type="GO" id="GO:0061975">
    <property type="term" value="P:articular cartilage development"/>
    <property type="evidence" value="ECO:0007669"/>
    <property type="project" value="TreeGrafter"/>
</dbReference>
<dbReference type="GO" id="GO:0008083">
    <property type="term" value="F:growth factor activity"/>
    <property type="evidence" value="ECO:0007669"/>
    <property type="project" value="UniProtKB-KW"/>
</dbReference>
<keyword evidence="10" id="KW-0654">Proteoglycan</keyword>
<dbReference type="GO" id="GO:0031012">
    <property type="term" value="C:extracellular matrix"/>
    <property type="evidence" value="ECO:0007669"/>
    <property type="project" value="TreeGrafter"/>
</dbReference>
<organism evidence="15 16">
    <name type="scientific">Dissostichus mawsoni</name>
    <name type="common">Antarctic cod</name>
    <dbReference type="NCBI Taxonomy" id="36200"/>
    <lineage>
        <taxon>Eukaryota</taxon>
        <taxon>Metazoa</taxon>
        <taxon>Chordata</taxon>
        <taxon>Craniata</taxon>
        <taxon>Vertebrata</taxon>
        <taxon>Euteleostomi</taxon>
        <taxon>Actinopterygii</taxon>
        <taxon>Neopterygii</taxon>
        <taxon>Teleostei</taxon>
        <taxon>Neoteleostei</taxon>
        <taxon>Acanthomorphata</taxon>
        <taxon>Eupercaria</taxon>
        <taxon>Perciformes</taxon>
        <taxon>Notothenioidei</taxon>
        <taxon>Nototheniidae</taxon>
        <taxon>Dissostichus</taxon>
    </lineage>
</organism>
<dbReference type="SMART" id="SM00369">
    <property type="entry name" value="LRR_TYP"/>
    <property type="match status" value="3"/>
</dbReference>
<evidence type="ECO:0000256" key="14">
    <source>
        <dbReference type="ARBA" id="ARBA00031730"/>
    </source>
</evidence>
<sequence length="339" mass="37618">MLYKLCFKSLLEATGSAFKYSHLTHPNTGLKHKAAADPNSGFKGELVCWLHTALDSMNALLFTCLLVPLLVAASARRFDQESQLIMGSVPGKDLSGYFIDHLKSRRARRALPLADEPDDSPVEAGGDTSDLPTCLLCVCLTGSVYCEEVSPDMTSVPALPKETAYLYARFNKIKKIRAKDFSDIVTLKRIDLTGNLISEIEEGAFSKLTMLEELSLAENSLVKLPMLPAKLISFNANHNHLKTKGVKANAFKKMTKLVNLYLADNEMEAVPHIPDSVRTLHLQNNNITEVNVDTFCKSNDTYYLRPSLNEVRMDGNPVVLSKNPDSFTCMMVLPVGRYR</sequence>
<accession>A0A7J5Z6H7</accession>
<comment type="caution">
    <text evidence="15">The sequence shown here is derived from an EMBL/GenBank/DDBJ whole genome shotgun (WGS) entry which is preliminary data.</text>
</comment>
<dbReference type="InterPro" id="IPR043547">
    <property type="entry name" value="Mimecan/Epiphycan/Opticin"/>
</dbReference>
<keyword evidence="8" id="KW-0732">Signal</keyword>
<evidence type="ECO:0000256" key="2">
    <source>
        <dbReference type="ARBA" id="ARBA00004498"/>
    </source>
</evidence>
<dbReference type="EMBL" id="JAAKFY010000006">
    <property type="protein sequence ID" value="KAF3856719.1"/>
    <property type="molecule type" value="Genomic_DNA"/>
</dbReference>
<protein>
    <recommendedName>
        <fullName evidence="4">Mimecan</fullName>
    </recommendedName>
    <alternativeName>
        <fullName evidence="14">Osteoglycin</fullName>
    </alternativeName>
</protein>
<comment type="function">
    <text evidence="1">Induces bone formation in conjunction with TGF-beta-1 or TGF-beta-2.</text>
</comment>